<evidence type="ECO:0000259" key="5">
    <source>
        <dbReference type="Pfam" id="PF01168"/>
    </source>
</evidence>
<comment type="cofactor">
    <cofactor evidence="3">
        <name>pyridoxal 5'-phosphate</name>
        <dbReference type="ChEBI" id="CHEBI:597326"/>
    </cofactor>
</comment>
<feature type="modified residue" description="N6-(pyridoxal phosphate)lysine" evidence="2 3">
    <location>
        <position position="35"/>
    </location>
</feature>
<feature type="domain" description="Alanine racemase N-terminal" evidence="5">
    <location>
        <begin position="37"/>
        <end position="231"/>
    </location>
</feature>
<name>A0A8J6J3Z4_9FIRM</name>
<dbReference type="EMBL" id="JACOPN010000005">
    <property type="protein sequence ID" value="MBC5717294.1"/>
    <property type="molecule type" value="Genomic_DNA"/>
</dbReference>
<dbReference type="AlphaFoldDB" id="A0A8J6J3Z4"/>
<evidence type="ECO:0000256" key="3">
    <source>
        <dbReference type="PIRSR" id="PIRSR004848-1"/>
    </source>
</evidence>
<accession>A0A8J6J3Z4</accession>
<keyword evidence="1 2" id="KW-0663">Pyridoxal phosphate</keyword>
<dbReference type="InterPro" id="IPR029066">
    <property type="entry name" value="PLP-binding_barrel"/>
</dbReference>
<gene>
    <name evidence="6" type="ORF">H8S55_08185</name>
</gene>
<sequence length="239" mass="25794">MDVSQQVQRVMERIRRAALAAGREPGEITLCAATKVQTDETIRAAIAAGVRVCGENRVQELVAHLAADAYAGAEQVHFIGHLQTNKVKQVVGHVDLIQSVGSAHLLQAIQNQADKQGIIQDILLEVNIGREESKGGCMPQEAEALARQAMDMGAVRLRGLMAIPPVSAQPGANRPYFAAMRQLFIDIRQKMSDNENDIICLSMGMSGDFEDAIAEGATMVRVGSALFGPRPPMRSRLPS</sequence>
<protein>
    <recommendedName>
        <fullName evidence="2">Pyridoxal phosphate homeostasis protein</fullName>
        <shortName evidence="2">PLP homeostasis protein</shortName>
    </recommendedName>
</protein>
<evidence type="ECO:0000313" key="7">
    <source>
        <dbReference type="Proteomes" id="UP000602260"/>
    </source>
</evidence>
<dbReference type="NCBIfam" id="TIGR00044">
    <property type="entry name" value="YggS family pyridoxal phosphate-dependent enzyme"/>
    <property type="match status" value="1"/>
</dbReference>
<comment type="similarity">
    <text evidence="2 4">Belongs to the pyridoxal phosphate-binding protein YggS/PROSC family.</text>
</comment>
<comment type="function">
    <text evidence="2">Pyridoxal 5'-phosphate (PLP)-binding protein, which is involved in PLP homeostasis.</text>
</comment>
<evidence type="ECO:0000256" key="4">
    <source>
        <dbReference type="RuleBase" id="RU004514"/>
    </source>
</evidence>
<dbReference type="Gene3D" id="3.20.20.10">
    <property type="entry name" value="Alanine racemase"/>
    <property type="match status" value="1"/>
</dbReference>
<reference evidence="6" key="1">
    <citation type="submission" date="2020-08" db="EMBL/GenBank/DDBJ databases">
        <title>Genome public.</title>
        <authorList>
            <person name="Liu C."/>
            <person name="Sun Q."/>
        </authorList>
    </citation>
    <scope>NUCLEOTIDE SEQUENCE</scope>
    <source>
        <strain evidence="6">BX5</strain>
    </source>
</reference>
<proteinExistence type="inferred from homology"/>
<evidence type="ECO:0000313" key="6">
    <source>
        <dbReference type="EMBL" id="MBC5717294.1"/>
    </source>
</evidence>
<organism evidence="6 7">
    <name type="scientific">Flintibacter faecis</name>
    <dbReference type="NCBI Taxonomy" id="2763047"/>
    <lineage>
        <taxon>Bacteria</taxon>
        <taxon>Bacillati</taxon>
        <taxon>Bacillota</taxon>
        <taxon>Clostridia</taxon>
        <taxon>Eubacteriales</taxon>
        <taxon>Flintibacter</taxon>
    </lineage>
</organism>
<dbReference type="PIRSF" id="PIRSF004848">
    <property type="entry name" value="YBL036c_PLPDEIII"/>
    <property type="match status" value="1"/>
</dbReference>
<dbReference type="PANTHER" id="PTHR10146:SF14">
    <property type="entry name" value="PYRIDOXAL PHOSPHATE HOMEOSTASIS PROTEIN"/>
    <property type="match status" value="1"/>
</dbReference>
<dbReference type="InterPro" id="IPR001608">
    <property type="entry name" value="Ala_racemase_N"/>
</dbReference>
<dbReference type="CDD" id="cd00635">
    <property type="entry name" value="PLPDE_III_YBL036c_like"/>
    <property type="match status" value="1"/>
</dbReference>
<dbReference type="HAMAP" id="MF_02087">
    <property type="entry name" value="PLP_homeostasis"/>
    <property type="match status" value="1"/>
</dbReference>
<dbReference type="PANTHER" id="PTHR10146">
    <property type="entry name" value="PROLINE SYNTHETASE CO-TRANSCRIBED BACTERIAL HOMOLOG PROTEIN"/>
    <property type="match status" value="1"/>
</dbReference>
<dbReference type="FunFam" id="3.20.20.10:FF:000018">
    <property type="entry name" value="Pyridoxal phosphate homeostasis protein"/>
    <property type="match status" value="1"/>
</dbReference>
<dbReference type="Pfam" id="PF01168">
    <property type="entry name" value="Ala_racemase_N"/>
    <property type="match status" value="1"/>
</dbReference>
<dbReference type="RefSeq" id="WP_186878580.1">
    <property type="nucleotide sequence ID" value="NZ_JACOPN010000005.1"/>
</dbReference>
<evidence type="ECO:0000256" key="1">
    <source>
        <dbReference type="ARBA" id="ARBA00022898"/>
    </source>
</evidence>
<keyword evidence="7" id="KW-1185">Reference proteome</keyword>
<dbReference type="Proteomes" id="UP000602260">
    <property type="component" value="Unassembled WGS sequence"/>
</dbReference>
<dbReference type="GO" id="GO:0030170">
    <property type="term" value="F:pyridoxal phosphate binding"/>
    <property type="evidence" value="ECO:0007669"/>
    <property type="project" value="UniProtKB-UniRule"/>
</dbReference>
<dbReference type="InterPro" id="IPR011078">
    <property type="entry name" value="PyrdxlP_homeostasis"/>
</dbReference>
<comment type="caution">
    <text evidence="6">The sequence shown here is derived from an EMBL/GenBank/DDBJ whole genome shotgun (WGS) entry which is preliminary data.</text>
</comment>
<dbReference type="SUPFAM" id="SSF51419">
    <property type="entry name" value="PLP-binding barrel"/>
    <property type="match status" value="1"/>
</dbReference>
<evidence type="ECO:0000256" key="2">
    <source>
        <dbReference type="HAMAP-Rule" id="MF_02087"/>
    </source>
</evidence>